<evidence type="ECO:0000256" key="2">
    <source>
        <dbReference type="ARBA" id="ARBA00010323"/>
    </source>
</evidence>
<evidence type="ECO:0000256" key="6">
    <source>
        <dbReference type="ARBA" id="ARBA00022989"/>
    </source>
</evidence>
<feature type="transmembrane region" description="Helical" evidence="10">
    <location>
        <begin position="353"/>
        <end position="370"/>
    </location>
</feature>
<feature type="transmembrane region" description="Helical" evidence="10">
    <location>
        <begin position="47"/>
        <end position="65"/>
    </location>
</feature>
<evidence type="ECO:0000256" key="1">
    <source>
        <dbReference type="ARBA" id="ARBA00004651"/>
    </source>
</evidence>
<evidence type="ECO:0000256" key="4">
    <source>
        <dbReference type="ARBA" id="ARBA00022679"/>
    </source>
</evidence>
<comment type="subcellular location">
    <subcellularLocation>
        <location evidence="1">Cell membrane</location>
        <topology evidence="1">Multi-pass membrane protein</topology>
    </subcellularLocation>
</comment>
<dbReference type="RefSeq" id="WP_248253961.1">
    <property type="nucleotide sequence ID" value="NZ_JAIWJX010000002.1"/>
</dbReference>
<keyword evidence="8 9" id="KW-0012">Acyltransferase</keyword>
<accession>A0A9X2BFF5</accession>
<comment type="caution">
    <text evidence="11">The sequence shown here is derived from an EMBL/GenBank/DDBJ whole genome shotgun (WGS) entry which is preliminary data.</text>
</comment>
<keyword evidence="3 9" id="KW-1003">Cell membrane</keyword>
<comment type="similarity">
    <text evidence="2 9">Belongs to the membrane-bound acyltransferase family.</text>
</comment>
<feature type="transmembrane region" description="Helical" evidence="10">
    <location>
        <begin position="444"/>
        <end position="463"/>
    </location>
</feature>
<evidence type="ECO:0000256" key="5">
    <source>
        <dbReference type="ARBA" id="ARBA00022692"/>
    </source>
</evidence>
<feature type="transmembrane region" description="Helical" evidence="10">
    <location>
        <begin position="77"/>
        <end position="96"/>
    </location>
</feature>
<evidence type="ECO:0000256" key="3">
    <source>
        <dbReference type="ARBA" id="ARBA00022475"/>
    </source>
</evidence>
<dbReference type="InterPro" id="IPR028362">
    <property type="entry name" value="AlgI"/>
</dbReference>
<evidence type="ECO:0000313" key="11">
    <source>
        <dbReference type="EMBL" id="MCK6258715.1"/>
    </source>
</evidence>
<keyword evidence="12" id="KW-1185">Reference proteome</keyword>
<dbReference type="AlphaFoldDB" id="A0A9X2BFF5"/>
<feature type="transmembrane region" description="Helical" evidence="10">
    <location>
        <begin position="149"/>
        <end position="168"/>
    </location>
</feature>
<sequence length="474" mass="54635">MLFSSTVFLFLFLPIVLVLYFLSPRPFKNTVLLGASLLFYAWGEPRFAIVMLFSTAMNYVFALIVDAKREDTTKVKWIMGVMVCANLLLLGVFKYSNFIVDNINALLGTGIDIPKIPLPLGISFFTFHAISYVIDVYHKEKAQKNPINLALYIAFFPQLIAGPIVRYHTISDQLKMRYETFQRFAYGTKRFIMGLGKKMILANGCAYVADHIFAQNPGSMSTSLAWIGIIAYSLQIYFDFSGYSDMAIGLAKMFGFDFLENFNYPYISRSISEFWRRWHISLGSWFRDYVYIPLGGNRKGEMRTYWNLFIVWMATGIWHGASWTFIAWGLYYGAFIMLEKAFLGKLLNQLPRFIQHVYAVFIVIIGWVFFRSETFSYAYAYIQTMFGFNGTGMWDTQVSYYLTQYGVVILLAIIGSTPLLKLMIDKVEDRAETSQGIRIFGRDIAVTSYYAVILVITVVYMVSNSFNPFIYFRF</sequence>
<dbReference type="Pfam" id="PF03062">
    <property type="entry name" value="MBOAT"/>
    <property type="match status" value="1"/>
</dbReference>
<evidence type="ECO:0000256" key="8">
    <source>
        <dbReference type="ARBA" id="ARBA00023315"/>
    </source>
</evidence>
<dbReference type="GO" id="GO:0005886">
    <property type="term" value="C:plasma membrane"/>
    <property type="evidence" value="ECO:0007669"/>
    <property type="project" value="UniProtKB-SubCell"/>
</dbReference>
<keyword evidence="6 10" id="KW-1133">Transmembrane helix</keyword>
<feature type="transmembrane region" description="Helical" evidence="10">
    <location>
        <begin position="308"/>
        <end position="333"/>
    </location>
</feature>
<dbReference type="GO" id="GO:0042121">
    <property type="term" value="P:alginic acid biosynthetic process"/>
    <property type="evidence" value="ECO:0007669"/>
    <property type="project" value="InterPro"/>
</dbReference>
<keyword evidence="5 10" id="KW-0812">Transmembrane</keyword>
<evidence type="ECO:0000313" key="12">
    <source>
        <dbReference type="Proteomes" id="UP001139011"/>
    </source>
</evidence>
<dbReference type="InterPro" id="IPR051085">
    <property type="entry name" value="MB_O-acyltransferase"/>
</dbReference>
<feature type="transmembrane region" description="Helical" evidence="10">
    <location>
        <begin position="377"/>
        <end position="394"/>
    </location>
</feature>
<evidence type="ECO:0000256" key="7">
    <source>
        <dbReference type="ARBA" id="ARBA00023136"/>
    </source>
</evidence>
<reference evidence="11" key="1">
    <citation type="submission" date="2021-09" db="EMBL/GenBank/DDBJ databases">
        <title>Genome analysis of Fictibacillus sp. KIGAM418 isolated from marine sediment.</title>
        <authorList>
            <person name="Seo M.-J."/>
            <person name="Cho E.-S."/>
            <person name="Hwang C.Y."/>
        </authorList>
    </citation>
    <scope>NUCLEOTIDE SEQUENCE</scope>
    <source>
        <strain evidence="11">KIGAM418</strain>
    </source>
</reference>
<dbReference type="PANTHER" id="PTHR13285">
    <property type="entry name" value="ACYLTRANSFERASE"/>
    <property type="match status" value="1"/>
</dbReference>
<dbReference type="PIRSF" id="PIRSF500217">
    <property type="entry name" value="AlgI"/>
    <property type="match status" value="1"/>
</dbReference>
<keyword evidence="4 9" id="KW-0808">Transferase</keyword>
<gene>
    <name evidence="11" type="ORF">LCY76_19290</name>
</gene>
<protein>
    <submittedName>
        <fullName evidence="11">MBOAT family protein</fullName>
    </submittedName>
</protein>
<feature type="transmembrane region" description="Helical" evidence="10">
    <location>
        <begin position="116"/>
        <end position="137"/>
    </location>
</feature>
<feature type="transmembrane region" description="Helical" evidence="10">
    <location>
        <begin position="7"/>
        <end position="27"/>
    </location>
</feature>
<dbReference type="InterPro" id="IPR004299">
    <property type="entry name" value="MBOAT_fam"/>
</dbReference>
<evidence type="ECO:0000256" key="10">
    <source>
        <dbReference type="SAM" id="Phobius"/>
    </source>
</evidence>
<dbReference type="InterPro" id="IPR024194">
    <property type="entry name" value="Ac/AlaTfrase_AlgI/DltB"/>
</dbReference>
<feature type="transmembrane region" description="Helical" evidence="10">
    <location>
        <begin position="224"/>
        <end position="243"/>
    </location>
</feature>
<proteinExistence type="inferred from homology"/>
<evidence type="ECO:0000256" key="9">
    <source>
        <dbReference type="PIRNR" id="PIRNR016636"/>
    </source>
</evidence>
<dbReference type="EMBL" id="JAIWJX010000002">
    <property type="protein sequence ID" value="MCK6258715.1"/>
    <property type="molecule type" value="Genomic_DNA"/>
</dbReference>
<keyword evidence="7 9" id="KW-0472">Membrane</keyword>
<dbReference type="Proteomes" id="UP001139011">
    <property type="component" value="Unassembled WGS sequence"/>
</dbReference>
<name>A0A9X2BFF5_9BACL</name>
<dbReference type="PIRSF" id="PIRSF016636">
    <property type="entry name" value="AlgI_DltB"/>
    <property type="match status" value="1"/>
</dbReference>
<feature type="transmembrane region" description="Helical" evidence="10">
    <location>
        <begin position="400"/>
        <end position="424"/>
    </location>
</feature>
<dbReference type="PANTHER" id="PTHR13285:SF23">
    <property type="entry name" value="TEICHOIC ACID D-ALANYLTRANSFERASE"/>
    <property type="match status" value="1"/>
</dbReference>
<dbReference type="GO" id="GO:0016746">
    <property type="term" value="F:acyltransferase activity"/>
    <property type="evidence" value="ECO:0007669"/>
    <property type="project" value="UniProtKB-KW"/>
</dbReference>
<organism evidence="11 12">
    <name type="scientific">Fictibacillus marinisediminis</name>
    <dbReference type="NCBI Taxonomy" id="2878389"/>
    <lineage>
        <taxon>Bacteria</taxon>
        <taxon>Bacillati</taxon>
        <taxon>Bacillota</taxon>
        <taxon>Bacilli</taxon>
        <taxon>Bacillales</taxon>
        <taxon>Fictibacillaceae</taxon>
        <taxon>Fictibacillus</taxon>
    </lineage>
</organism>